<evidence type="ECO:0000313" key="1">
    <source>
        <dbReference type="EMBL" id="MFM0106417.1"/>
    </source>
</evidence>
<sequence>MRALRKRWRKARCSDRYESGTGPHTPFTPAANGPDTVQYGSGLRCIFGQPVDFVHFKLAFSPNFKDRGAAVAIAAFADARYYGRDSRVKPARRGARITHGRAGSHGDCGGRQRVESKLNRSNWKVTRRGKWD</sequence>
<organism evidence="1 2">
    <name type="scientific">Paraburkholderia rhynchosiae</name>
    <dbReference type="NCBI Taxonomy" id="487049"/>
    <lineage>
        <taxon>Bacteria</taxon>
        <taxon>Pseudomonadati</taxon>
        <taxon>Pseudomonadota</taxon>
        <taxon>Betaproteobacteria</taxon>
        <taxon>Burkholderiales</taxon>
        <taxon>Burkholderiaceae</taxon>
        <taxon>Paraburkholderia</taxon>
    </lineage>
</organism>
<evidence type="ECO:0000313" key="2">
    <source>
        <dbReference type="Proteomes" id="UP001629235"/>
    </source>
</evidence>
<dbReference type="EMBL" id="JAQQDW010000054">
    <property type="protein sequence ID" value="MFM0106417.1"/>
    <property type="molecule type" value="Genomic_DNA"/>
</dbReference>
<keyword evidence="2" id="KW-1185">Reference proteome</keyword>
<comment type="caution">
    <text evidence="1">The sequence shown here is derived from an EMBL/GenBank/DDBJ whole genome shotgun (WGS) entry which is preliminary data.</text>
</comment>
<dbReference type="Proteomes" id="UP001629235">
    <property type="component" value="Unassembled WGS sequence"/>
</dbReference>
<name>A0ACC7NG10_9BURK</name>
<protein>
    <submittedName>
        <fullName evidence="1">Uncharacterized protein</fullName>
    </submittedName>
</protein>
<accession>A0ACC7NG10</accession>
<gene>
    <name evidence="1" type="ORF">PQR01_23755</name>
</gene>
<proteinExistence type="predicted"/>
<reference evidence="1 2" key="1">
    <citation type="journal article" date="2024" name="Chem. Sci.">
        <title>Discovery of megapolipeptins by genome mining of a Burkholderiales bacteria collection.</title>
        <authorList>
            <person name="Paulo B.S."/>
            <person name="Recchia M.J.J."/>
            <person name="Lee S."/>
            <person name="Fergusson C.H."/>
            <person name="Romanowski S.B."/>
            <person name="Hernandez A."/>
            <person name="Krull N."/>
            <person name="Liu D.Y."/>
            <person name="Cavanagh H."/>
            <person name="Bos A."/>
            <person name="Gray C.A."/>
            <person name="Murphy B.T."/>
            <person name="Linington R.G."/>
            <person name="Eustaquio A.S."/>
        </authorList>
    </citation>
    <scope>NUCLEOTIDE SEQUENCE [LARGE SCALE GENOMIC DNA]</scope>
    <source>
        <strain evidence="1 2">RL18-126-BIB-B</strain>
    </source>
</reference>